<dbReference type="InParanoid" id="A0A2P6NF21"/>
<evidence type="ECO:0000256" key="2">
    <source>
        <dbReference type="ARBA" id="ARBA00022614"/>
    </source>
</evidence>
<dbReference type="PROSITE" id="PS51450">
    <property type="entry name" value="LRR"/>
    <property type="match status" value="1"/>
</dbReference>
<dbReference type="InterPro" id="IPR044640">
    <property type="entry name" value="RU2A"/>
</dbReference>
<dbReference type="GO" id="GO:0005681">
    <property type="term" value="C:spliceosomal complex"/>
    <property type="evidence" value="ECO:0007669"/>
    <property type="project" value="UniProtKB-KW"/>
</dbReference>
<feature type="compositionally biased region" description="Basic and acidic residues" evidence="8">
    <location>
        <begin position="165"/>
        <end position="189"/>
    </location>
</feature>
<feature type="region of interest" description="Disordered" evidence="8">
    <location>
        <begin position="158"/>
        <end position="189"/>
    </location>
</feature>
<keyword evidence="4" id="KW-0677">Repeat</keyword>
<dbReference type="Gene3D" id="3.80.10.10">
    <property type="entry name" value="Ribonuclease Inhibitor"/>
    <property type="match status" value="1"/>
</dbReference>
<protein>
    <recommendedName>
        <fullName evidence="9">U2A'/phosphoprotein 32 family A C-terminal domain-containing protein</fullName>
    </recommendedName>
</protein>
<gene>
    <name evidence="10" type="ORF">PROFUN_10101</name>
</gene>
<keyword evidence="3" id="KW-0507">mRNA processing</keyword>
<dbReference type="Pfam" id="PF14580">
    <property type="entry name" value="LRR_9"/>
    <property type="match status" value="1"/>
</dbReference>
<comment type="subcellular location">
    <subcellularLocation>
        <location evidence="1">Nucleus</location>
    </subcellularLocation>
</comment>
<keyword evidence="3" id="KW-0747">Spliceosome</keyword>
<evidence type="ECO:0000313" key="10">
    <source>
        <dbReference type="EMBL" id="PRP82531.1"/>
    </source>
</evidence>
<evidence type="ECO:0000256" key="8">
    <source>
        <dbReference type="SAM" id="MobiDB-lite"/>
    </source>
</evidence>
<evidence type="ECO:0000256" key="6">
    <source>
        <dbReference type="ARBA" id="ARBA00023242"/>
    </source>
</evidence>
<keyword evidence="6" id="KW-0539">Nucleus</keyword>
<dbReference type="FunFam" id="3.80.10.10:FF:000026">
    <property type="entry name" value="U2 small nuclear ribonucleoprotein A"/>
    <property type="match status" value="1"/>
</dbReference>
<evidence type="ECO:0000313" key="11">
    <source>
        <dbReference type="Proteomes" id="UP000241769"/>
    </source>
</evidence>
<dbReference type="InterPro" id="IPR001611">
    <property type="entry name" value="Leu-rich_rpt"/>
</dbReference>
<dbReference type="STRING" id="1890364.A0A2P6NF21"/>
<proteinExistence type="inferred from homology"/>
<dbReference type="FunCoup" id="A0A2P6NF21">
    <property type="interactions" value="1017"/>
</dbReference>
<name>A0A2P6NF21_9EUKA</name>
<keyword evidence="5" id="KW-0508">mRNA splicing</keyword>
<evidence type="ECO:0000259" key="9">
    <source>
        <dbReference type="SMART" id="SM00446"/>
    </source>
</evidence>
<dbReference type="PANTHER" id="PTHR10552">
    <property type="entry name" value="U2 SMALL NUCLEAR RIBONUCLEOPROTEIN A"/>
    <property type="match status" value="1"/>
</dbReference>
<accession>A0A2P6NF21</accession>
<organism evidence="10 11">
    <name type="scientific">Planoprotostelium fungivorum</name>
    <dbReference type="NCBI Taxonomy" id="1890364"/>
    <lineage>
        <taxon>Eukaryota</taxon>
        <taxon>Amoebozoa</taxon>
        <taxon>Evosea</taxon>
        <taxon>Variosea</taxon>
        <taxon>Cavosteliida</taxon>
        <taxon>Cavosteliaceae</taxon>
        <taxon>Planoprotostelium</taxon>
    </lineage>
</organism>
<dbReference type="AlphaFoldDB" id="A0A2P6NF21"/>
<dbReference type="InterPro" id="IPR032675">
    <property type="entry name" value="LRR_dom_sf"/>
</dbReference>
<evidence type="ECO:0000256" key="4">
    <source>
        <dbReference type="ARBA" id="ARBA00022737"/>
    </source>
</evidence>
<comment type="caution">
    <text evidence="10">The sequence shown here is derived from an EMBL/GenBank/DDBJ whole genome shotgun (WGS) entry which is preliminary data.</text>
</comment>
<keyword evidence="2" id="KW-0433">Leucine-rich repeat</keyword>
<dbReference type="SMART" id="SM00446">
    <property type="entry name" value="LRRcap"/>
    <property type="match status" value="1"/>
</dbReference>
<evidence type="ECO:0000256" key="5">
    <source>
        <dbReference type="ARBA" id="ARBA00023187"/>
    </source>
</evidence>
<dbReference type="OrthoDB" id="433501at2759"/>
<dbReference type="GO" id="GO:0030620">
    <property type="term" value="F:U2 snRNA binding"/>
    <property type="evidence" value="ECO:0007669"/>
    <property type="project" value="InterPro"/>
</dbReference>
<comment type="similarity">
    <text evidence="7">Belongs to the U2 small nuclear ribonucleoprotein A family.</text>
</comment>
<dbReference type="InterPro" id="IPR003603">
    <property type="entry name" value="U2A'_phosphoprotein32A_C"/>
</dbReference>
<evidence type="ECO:0000256" key="7">
    <source>
        <dbReference type="ARBA" id="ARBA00024196"/>
    </source>
</evidence>
<dbReference type="PANTHER" id="PTHR10552:SF6">
    <property type="entry name" value="U2 SMALL NUCLEAR RIBONUCLEOPROTEIN A"/>
    <property type="match status" value="1"/>
</dbReference>
<sequence length="209" mass="23795">MVKLTADLISRSSSYLNPLREREVDLRGNKIPVIENLGATNDQFDSIDLSDNEIAKLEGFPQLNRLRTLLINNNRIAKIQDGLGEQLPKLDTLILTNNKLQNLEDLDNLQELKAIQRLSLLDNPVSKKPHYRLYVIHKMPNVKQLDFRKVKKKEREASAKLYGAAEDRPNKKARTDTQEDAEKTKLKEKINNATTLEEINAIASAQADQ</sequence>
<dbReference type="GO" id="GO:0000398">
    <property type="term" value="P:mRNA splicing, via spliceosome"/>
    <property type="evidence" value="ECO:0007669"/>
    <property type="project" value="InterPro"/>
</dbReference>
<evidence type="ECO:0000256" key="3">
    <source>
        <dbReference type="ARBA" id="ARBA00022728"/>
    </source>
</evidence>
<reference evidence="10 11" key="1">
    <citation type="journal article" date="2018" name="Genome Biol. Evol.">
        <title>Multiple Roots of Fruiting Body Formation in Amoebozoa.</title>
        <authorList>
            <person name="Hillmann F."/>
            <person name="Forbes G."/>
            <person name="Novohradska S."/>
            <person name="Ferling I."/>
            <person name="Riege K."/>
            <person name="Groth M."/>
            <person name="Westermann M."/>
            <person name="Marz M."/>
            <person name="Spaller T."/>
            <person name="Winckler T."/>
            <person name="Schaap P."/>
            <person name="Glockner G."/>
        </authorList>
    </citation>
    <scope>NUCLEOTIDE SEQUENCE [LARGE SCALE GENOMIC DNA]</scope>
    <source>
        <strain evidence="10 11">Jena</strain>
    </source>
</reference>
<dbReference type="Proteomes" id="UP000241769">
    <property type="component" value="Unassembled WGS sequence"/>
</dbReference>
<dbReference type="EMBL" id="MDYQ01000101">
    <property type="protein sequence ID" value="PRP82531.1"/>
    <property type="molecule type" value="Genomic_DNA"/>
</dbReference>
<evidence type="ECO:0000256" key="1">
    <source>
        <dbReference type="ARBA" id="ARBA00004123"/>
    </source>
</evidence>
<keyword evidence="11" id="KW-1185">Reference proteome</keyword>
<dbReference type="SUPFAM" id="SSF52058">
    <property type="entry name" value="L domain-like"/>
    <property type="match status" value="1"/>
</dbReference>
<feature type="domain" description="U2A'/phosphoprotein 32 family A C-terminal" evidence="9">
    <location>
        <begin position="128"/>
        <end position="146"/>
    </location>
</feature>